<reference evidence="1 2" key="1">
    <citation type="submission" date="2022-02" db="EMBL/GenBank/DDBJ databases">
        <title>Shinella B3.7 sp. nov., isolated from Sediment (Zhairuo Island).</title>
        <authorList>
            <person name="Chen G."/>
        </authorList>
    </citation>
    <scope>NUCLEOTIDE SEQUENCE [LARGE SCALE GENOMIC DNA]</scope>
    <source>
        <strain evidence="1 2">B3.7</strain>
    </source>
</reference>
<accession>A0ABT0CKX8</accession>
<evidence type="ECO:0000313" key="2">
    <source>
        <dbReference type="Proteomes" id="UP001201844"/>
    </source>
</evidence>
<evidence type="ECO:0000313" key="1">
    <source>
        <dbReference type="EMBL" id="MCJ8149265.1"/>
    </source>
</evidence>
<name>A0ABT0CKX8_9HYPH</name>
<keyword evidence="2" id="KW-1185">Reference proteome</keyword>
<dbReference type="RefSeq" id="WP_241600104.1">
    <property type="nucleotide sequence ID" value="NZ_JAKVIN010000003.1"/>
</dbReference>
<organism evidence="1 2">
    <name type="scientific">Shinella sedimenti</name>
    <dbReference type="NCBI Taxonomy" id="2919913"/>
    <lineage>
        <taxon>Bacteria</taxon>
        <taxon>Pseudomonadati</taxon>
        <taxon>Pseudomonadota</taxon>
        <taxon>Alphaproteobacteria</taxon>
        <taxon>Hyphomicrobiales</taxon>
        <taxon>Rhizobiaceae</taxon>
        <taxon>Shinella</taxon>
    </lineage>
</organism>
<gene>
    <name evidence="1" type="ORF">MKI86_08960</name>
</gene>
<dbReference type="Proteomes" id="UP001201844">
    <property type="component" value="Unassembled WGS sequence"/>
</dbReference>
<comment type="caution">
    <text evidence="1">The sequence shown here is derived from an EMBL/GenBank/DDBJ whole genome shotgun (WGS) entry which is preliminary data.</text>
</comment>
<sequence>MTLGRRGGLRRGDLWLSGGDAHVMFFDREWGALSNGRGERFGTLRADDLARRLS</sequence>
<dbReference type="EMBL" id="JAKVIN010000003">
    <property type="protein sequence ID" value="MCJ8149265.1"/>
    <property type="molecule type" value="Genomic_DNA"/>
</dbReference>
<protein>
    <submittedName>
        <fullName evidence="1">Uncharacterized protein</fullName>
    </submittedName>
</protein>
<proteinExistence type="predicted"/>